<sequence length="115" mass="13582">MSDVLLEKTRIKLNHIFKERGYGLDPDDTFLSGWVINDLKQEVVSYSESLTWAVMEKVQHDELPSFDEKSAGIFSIRWSMDLKYRVDPRVLDVRELNRICHGIVIEFRKEKFFAD</sequence>
<dbReference type="Proteomes" id="UP000286071">
    <property type="component" value="Unassembled WGS sequence"/>
</dbReference>
<dbReference type="EMBL" id="MOBJ01000014">
    <property type="protein sequence ID" value="RON06750.1"/>
    <property type="molecule type" value="Genomic_DNA"/>
</dbReference>
<reference evidence="1 2" key="1">
    <citation type="submission" date="2016-10" db="EMBL/GenBank/DDBJ databases">
        <title>Comparative genome analysis of multiple Pseudomonas spp. focuses on biocontrol and plant growth promoting traits.</title>
        <authorList>
            <person name="Tao X.-Y."/>
            <person name="Taylor C.G."/>
        </authorList>
    </citation>
    <scope>NUCLEOTIDE SEQUENCE [LARGE SCALE GENOMIC DNA]</scope>
    <source>
        <strain evidence="1 2">48H11</strain>
    </source>
</reference>
<evidence type="ECO:0000313" key="1">
    <source>
        <dbReference type="EMBL" id="RON06750.1"/>
    </source>
</evidence>
<proteinExistence type="predicted"/>
<comment type="caution">
    <text evidence="1">The sequence shown here is derived from an EMBL/GenBank/DDBJ whole genome shotgun (WGS) entry which is preliminary data.</text>
</comment>
<dbReference type="AlphaFoldDB" id="A0A423H3E1"/>
<gene>
    <name evidence="1" type="ORF">BK659_19350</name>
</gene>
<protein>
    <submittedName>
        <fullName evidence="1">Uncharacterized protein</fullName>
    </submittedName>
</protein>
<name>A0A423H3E1_9PSED</name>
<organism evidence="1 2">
    <name type="scientific">Pseudomonas brassicacearum</name>
    <dbReference type="NCBI Taxonomy" id="930166"/>
    <lineage>
        <taxon>Bacteria</taxon>
        <taxon>Pseudomonadati</taxon>
        <taxon>Pseudomonadota</taxon>
        <taxon>Gammaproteobacteria</taxon>
        <taxon>Pseudomonadales</taxon>
        <taxon>Pseudomonadaceae</taxon>
        <taxon>Pseudomonas</taxon>
    </lineage>
</organism>
<accession>A0A423H3E1</accession>
<dbReference type="OrthoDB" id="6898527at2"/>
<dbReference type="RefSeq" id="WP_123426706.1">
    <property type="nucleotide sequence ID" value="NZ_MOBJ01000014.1"/>
</dbReference>
<evidence type="ECO:0000313" key="2">
    <source>
        <dbReference type="Proteomes" id="UP000286071"/>
    </source>
</evidence>